<evidence type="ECO:0000313" key="2">
    <source>
        <dbReference type="WBParaSite" id="RSKR_0000334500.1"/>
    </source>
</evidence>
<evidence type="ECO:0000313" key="1">
    <source>
        <dbReference type="Proteomes" id="UP000095286"/>
    </source>
</evidence>
<dbReference type="WBParaSite" id="RSKR_0000334500.1">
    <property type="protein sequence ID" value="RSKR_0000334500.1"/>
    <property type="gene ID" value="RSKR_0000334500"/>
</dbReference>
<proteinExistence type="predicted"/>
<sequence>MKVFFCLLALATLANSALLPPYIFGRPTRSSFLKHHERIHFAKHNGIDALLMRDALEADAATPDVKIGWFTNQRFQYNDKFFDSKADPAHIFLMVGGEGEAEAVWVQNPNYQWMKMAAKHNAMAVQLEHRFFGNSQVFDNKTAMSFENLKYLTPKQAIEDLAAFIKGGSYPGGLTAVSRLKHPELSVGGIASSGGIDLRVDYSGYAQGMQDTILQQSKECYLAVNTSFYSLQQASLTVAGRNKLNKIFNLAPAFDASTTQLDITNFFASIFGVFQGIIQYTFDGRNKATENGLSVTGICKLMLTNNDPIQKLQDVNNWNNGFYNISKNDPFPNSYSDMINTMRTVEWKEDNNNALEARGWGWLTCNFLGFFQTTDQGRNIFQNIVPLGYFVNMCTDMFDKSVDMNYIVQANAQAKLYYGDVTTYNASNVVLPNGNDDPWRAIGVYVNNPATHTISMKIKGEGHCSDMYESYAAESPDLAGVRKLIFGEVDYYLGVQNHIETTTKSSSTSTLPIFSLFSAICIYLFI</sequence>
<name>A0AC35TQV8_9BILA</name>
<accession>A0AC35TQV8</accession>
<reference evidence="2" key="1">
    <citation type="submission" date="2016-11" db="UniProtKB">
        <authorList>
            <consortium name="WormBaseParasite"/>
        </authorList>
    </citation>
    <scope>IDENTIFICATION</scope>
    <source>
        <strain evidence="2">KR3021</strain>
    </source>
</reference>
<dbReference type="Proteomes" id="UP000095286">
    <property type="component" value="Unplaced"/>
</dbReference>
<protein>
    <submittedName>
        <fullName evidence="2">Serine carboxypeptidase</fullName>
    </submittedName>
</protein>
<organism evidence="1 2">
    <name type="scientific">Rhabditophanes sp. KR3021</name>
    <dbReference type="NCBI Taxonomy" id="114890"/>
    <lineage>
        <taxon>Eukaryota</taxon>
        <taxon>Metazoa</taxon>
        <taxon>Ecdysozoa</taxon>
        <taxon>Nematoda</taxon>
        <taxon>Chromadorea</taxon>
        <taxon>Rhabditida</taxon>
        <taxon>Tylenchina</taxon>
        <taxon>Panagrolaimomorpha</taxon>
        <taxon>Strongyloidoidea</taxon>
        <taxon>Alloionematidae</taxon>
        <taxon>Rhabditophanes</taxon>
    </lineage>
</organism>